<evidence type="ECO:0000259" key="6">
    <source>
        <dbReference type="SMART" id="SM01175"/>
    </source>
</evidence>
<name>A0ABD2KSR9_9BILA</name>
<evidence type="ECO:0000313" key="7">
    <source>
        <dbReference type="EMBL" id="KAL3105928.1"/>
    </source>
</evidence>
<evidence type="ECO:0000256" key="5">
    <source>
        <dbReference type="SAM" id="MobiDB-lite"/>
    </source>
</evidence>
<dbReference type="InterPro" id="IPR025258">
    <property type="entry name" value="RH_dom"/>
</dbReference>
<dbReference type="Proteomes" id="UP001620626">
    <property type="component" value="Unassembled WGS sequence"/>
</dbReference>
<evidence type="ECO:0000313" key="8">
    <source>
        <dbReference type="Proteomes" id="UP001620626"/>
    </source>
</evidence>
<feature type="region of interest" description="Disordered" evidence="5">
    <location>
        <begin position="183"/>
        <end position="231"/>
    </location>
</feature>
<gene>
    <name evidence="7" type="ORF">niasHT_024985</name>
</gene>
<dbReference type="PANTHER" id="PTHR12326:SF12">
    <property type="entry name" value="PLECKSTRIN HOMOLOGY AND RUN DOMAIN CONTAINING M1"/>
    <property type="match status" value="1"/>
</dbReference>
<dbReference type="Pfam" id="PF13901">
    <property type="entry name" value="RH_dom"/>
    <property type="match status" value="1"/>
</dbReference>
<organism evidence="7 8">
    <name type="scientific">Heterodera trifolii</name>
    <dbReference type="NCBI Taxonomy" id="157864"/>
    <lineage>
        <taxon>Eukaryota</taxon>
        <taxon>Metazoa</taxon>
        <taxon>Ecdysozoa</taxon>
        <taxon>Nematoda</taxon>
        <taxon>Chromadorea</taxon>
        <taxon>Rhabditida</taxon>
        <taxon>Tylenchina</taxon>
        <taxon>Tylenchomorpha</taxon>
        <taxon>Tylenchoidea</taxon>
        <taxon>Heteroderidae</taxon>
        <taxon>Heteroderinae</taxon>
        <taxon>Heterodera</taxon>
    </lineage>
</organism>
<dbReference type="PANTHER" id="PTHR12326">
    <property type="entry name" value="PLECKSTRIN HOMOLOGY DOMAIN CONTAINING PROTEIN"/>
    <property type="match status" value="1"/>
</dbReference>
<keyword evidence="4" id="KW-0862">Zinc</keyword>
<accession>A0ABD2KSR9</accession>
<feature type="region of interest" description="Disordered" evidence="5">
    <location>
        <begin position="159"/>
        <end position="178"/>
    </location>
</feature>
<feature type="compositionally biased region" description="Polar residues" evidence="5">
    <location>
        <begin position="183"/>
        <end position="211"/>
    </location>
</feature>
<feature type="compositionally biased region" description="Polar residues" evidence="5">
    <location>
        <begin position="492"/>
        <end position="505"/>
    </location>
</feature>
<feature type="region of interest" description="Disordered" evidence="5">
    <location>
        <begin position="485"/>
        <end position="505"/>
    </location>
</feature>
<protein>
    <recommendedName>
        <fullName evidence="6">Rubicon Homology domain-containing protein</fullName>
    </recommendedName>
</protein>
<keyword evidence="2" id="KW-0677">Repeat</keyword>
<dbReference type="GO" id="GO:0008270">
    <property type="term" value="F:zinc ion binding"/>
    <property type="evidence" value="ECO:0007669"/>
    <property type="project" value="UniProtKB-KW"/>
</dbReference>
<dbReference type="InterPro" id="IPR051366">
    <property type="entry name" value="DEF8"/>
</dbReference>
<evidence type="ECO:0000256" key="3">
    <source>
        <dbReference type="ARBA" id="ARBA00022771"/>
    </source>
</evidence>
<dbReference type="EMBL" id="JBICBT010000672">
    <property type="protein sequence ID" value="KAL3105928.1"/>
    <property type="molecule type" value="Genomic_DNA"/>
</dbReference>
<proteinExistence type="predicted"/>
<evidence type="ECO:0000256" key="2">
    <source>
        <dbReference type="ARBA" id="ARBA00022737"/>
    </source>
</evidence>
<dbReference type="AlphaFoldDB" id="A0ABD2KSR9"/>
<sequence length="505" mass="54517">MVAGGMEQAPVFEEETPALSALRDSLGLGEATAKSVPIDIKPKHRLVGFWLPLNNSCPSFLASFGSPPPSLGTSLQDELLLAAAAVTGKDDDDKITVEELARKKFSQQGIALNSKIVHPSGKVTFSYSTDSVDELHEPSNNDGLPATFDEALRDFLDREAQKRRTSRARTSSSTTNVRLFSECSSSSAGTAPQQQSPSNATAAMPGQSPSSLAGGVSARGAGGTSSKRGSAAPMTAFLFRSKELQSVPFKREKREDSDKQIGSEDELITIPVPPPVVDGVYHLCTQWTTPSVRTFTYAGGTSPSSATVSEEDGIYRLPRRLLRLTQIPRELGLDAQEFRCAGCRRNIGASFGPFNVCALNGRCYCVGHCINATNASGENGATTIIPARVLLNGDFRPRMISRESLMLLRSVGEKPFMRLDMLNPQIYEHCQLLRKVRCPNCASVFHKECAKKAGLDDCICGLSSEQQQQQNKCPKCLRRAKYASTTTGSSSNNALAQLENNTNNK</sequence>
<keyword evidence="8" id="KW-1185">Reference proteome</keyword>
<keyword evidence="3" id="KW-0863">Zinc-finger</keyword>
<evidence type="ECO:0000256" key="1">
    <source>
        <dbReference type="ARBA" id="ARBA00022723"/>
    </source>
</evidence>
<reference evidence="7 8" key="1">
    <citation type="submission" date="2024-10" db="EMBL/GenBank/DDBJ databases">
        <authorList>
            <person name="Kim D."/>
        </authorList>
    </citation>
    <scope>NUCLEOTIDE SEQUENCE [LARGE SCALE GENOMIC DNA]</scope>
    <source>
        <strain evidence="7">BH-2024</strain>
    </source>
</reference>
<feature type="domain" description="Rubicon Homology" evidence="6">
    <location>
        <begin position="355"/>
        <end position="483"/>
    </location>
</feature>
<comment type="caution">
    <text evidence="7">The sequence shown here is derived from an EMBL/GenBank/DDBJ whole genome shotgun (WGS) entry which is preliminary data.</text>
</comment>
<keyword evidence="1" id="KW-0479">Metal-binding</keyword>
<evidence type="ECO:0000256" key="4">
    <source>
        <dbReference type="ARBA" id="ARBA00022833"/>
    </source>
</evidence>
<dbReference type="SMART" id="SM01175">
    <property type="entry name" value="DUF4206"/>
    <property type="match status" value="1"/>
</dbReference>